<dbReference type="OrthoDB" id="2354098at2"/>
<accession>A0A366DW88</accession>
<keyword evidence="3" id="KW-1185">Reference proteome</keyword>
<dbReference type="RefSeq" id="WP_113869887.1">
    <property type="nucleotide sequence ID" value="NZ_BAABQN010000010.1"/>
</dbReference>
<dbReference type="InterPro" id="IPR025930">
    <property type="entry name" value="NETI"/>
</dbReference>
<evidence type="ECO:0000256" key="1">
    <source>
        <dbReference type="SAM" id="MobiDB-lite"/>
    </source>
</evidence>
<dbReference type="Proteomes" id="UP000252254">
    <property type="component" value="Unassembled WGS sequence"/>
</dbReference>
<evidence type="ECO:0000313" key="3">
    <source>
        <dbReference type="Proteomes" id="UP000252254"/>
    </source>
</evidence>
<evidence type="ECO:0000313" key="2">
    <source>
        <dbReference type="EMBL" id="RBO93524.1"/>
    </source>
</evidence>
<comment type="caution">
    <text evidence="2">The sequence shown here is derived from an EMBL/GenBank/DDBJ whole genome shotgun (WGS) entry which is preliminary data.</text>
</comment>
<dbReference type="STRING" id="200904.GCA_900168775_02712"/>
<name>A0A366DW88_9BACI</name>
<organism evidence="2 3">
    <name type="scientific">Paraliobacillus ryukyuensis</name>
    <dbReference type="NCBI Taxonomy" id="200904"/>
    <lineage>
        <taxon>Bacteria</taxon>
        <taxon>Bacillati</taxon>
        <taxon>Bacillota</taxon>
        <taxon>Bacilli</taxon>
        <taxon>Bacillales</taxon>
        <taxon>Bacillaceae</taxon>
        <taxon>Paraliobacillus</taxon>
    </lineage>
</organism>
<proteinExistence type="predicted"/>
<dbReference type="AlphaFoldDB" id="A0A366DW88"/>
<feature type="region of interest" description="Disordered" evidence="1">
    <location>
        <begin position="1"/>
        <end position="23"/>
    </location>
</feature>
<dbReference type="Pfam" id="PF14044">
    <property type="entry name" value="NETI"/>
    <property type="match status" value="1"/>
</dbReference>
<feature type="compositionally biased region" description="Basic residues" evidence="1">
    <location>
        <begin position="1"/>
        <end position="18"/>
    </location>
</feature>
<sequence>MPKNKNKQQNKSQPNKKRFSVEEGETISACLERMKQAGYQPIRRIEKPIFQENQAGVEPVSQEIIFDAIRIKSEH</sequence>
<dbReference type="EMBL" id="QNRI01000011">
    <property type="protein sequence ID" value="RBO93524.1"/>
    <property type="molecule type" value="Genomic_DNA"/>
</dbReference>
<reference evidence="2 3" key="1">
    <citation type="submission" date="2018-06" db="EMBL/GenBank/DDBJ databases">
        <title>Genomic Encyclopedia of Type Strains, Phase IV (KMG-IV): sequencing the most valuable type-strain genomes for metagenomic binning, comparative biology and taxonomic classification.</title>
        <authorList>
            <person name="Goeker M."/>
        </authorList>
    </citation>
    <scope>NUCLEOTIDE SEQUENCE [LARGE SCALE GENOMIC DNA]</scope>
    <source>
        <strain evidence="2 3">DSM 15140</strain>
    </source>
</reference>
<gene>
    <name evidence="2" type="ORF">DES48_11133</name>
</gene>
<protein>
    <submittedName>
        <fullName evidence="2">NETI protein</fullName>
    </submittedName>
</protein>